<name>A0ABW1ZA98_9BACT</name>
<dbReference type="EMBL" id="JBHSWI010000001">
    <property type="protein sequence ID" value="MFC6645641.1"/>
    <property type="molecule type" value="Genomic_DNA"/>
</dbReference>
<evidence type="ECO:0000313" key="1">
    <source>
        <dbReference type="EMBL" id="MFC6645641.1"/>
    </source>
</evidence>
<protein>
    <submittedName>
        <fullName evidence="1">Uncharacterized protein</fullName>
    </submittedName>
</protein>
<organism evidence="1 2">
    <name type="scientific">Granulicella cerasi</name>
    <dbReference type="NCBI Taxonomy" id="741063"/>
    <lineage>
        <taxon>Bacteria</taxon>
        <taxon>Pseudomonadati</taxon>
        <taxon>Acidobacteriota</taxon>
        <taxon>Terriglobia</taxon>
        <taxon>Terriglobales</taxon>
        <taxon>Acidobacteriaceae</taxon>
        <taxon>Granulicella</taxon>
    </lineage>
</organism>
<dbReference type="RefSeq" id="WP_263371998.1">
    <property type="nucleotide sequence ID" value="NZ_JAGSYD010000003.1"/>
</dbReference>
<dbReference type="Proteomes" id="UP001596391">
    <property type="component" value="Unassembled WGS sequence"/>
</dbReference>
<gene>
    <name evidence="1" type="ORF">ACFQBQ_08610</name>
</gene>
<proteinExistence type="predicted"/>
<reference evidence="2" key="1">
    <citation type="journal article" date="2019" name="Int. J. Syst. Evol. Microbiol.">
        <title>The Global Catalogue of Microorganisms (GCM) 10K type strain sequencing project: providing services to taxonomists for standard genome sequencing and annotation.</title>
        <authorList>
            <consortium name="The Broad Institute Genomics Platform"/>
            <consortium name="The Broad Institute Genome Sequencing Center for Infectious Disease"/>
            <person name="Wu L."/>
            <person name="Ma J."/>
        </authorList>
    </citation>
    <scope>NUCLEOTIDE SEQUENCE [LARGE SCALE GENOMIC DNA]</scope>
    <source>
        <strain evidence="2">CGMCC 1.16026</strain>
    </source>
</reference>
<sequence>MRAFLRAMTLSLLMLAVCAGLWAHHLRVQHQARAFELLKSQDLFAIGGIGIAGIESGGERSLRYVLSEPKKQAIADLERLYAESETLEGKAYALAGLHTLAPQRFEALAAQAPHGMLQTARGCIVQPLSFDNLLQEIRSGVDDTRPQSWTML</sequence>
<keyword evidence="2" id="KW-1185">Reference proteome</keyword>
<comment type="caution">
    <text evidence="1">The sequence shown here is derived from an EMBL/GenBank/DDBJ whole genome shotgun (WGS) entry which is preliminary data.</text>
</comment>
<accession>A0ABW1ZA98</accession>
<evidence type="ECO:0000313" key="2">
    <source>
        <dbReference type="Proteomes" id="UP001596391"/>
    </source>
</evidence>